<evidence type="ECO:0000313" key="2">
    <source>
        <dbReference type="Proteomes" id="UP000178129"/>
    </source>
</evidence>
<dbReference type="InParanoid" id="A0A1E1K773"/>
<name>A0A1E1K773_9HELO</name>
<protein>
    <submittedName>
        <fullName evidence="1">Uncharacterized protein</fullName>
    </submittedName>
</protein>
<sequence length="233" mass="25515">MPVALRQDNYDLQQTFTKRPGDRAEAYKPPAMVRYHDLRGMEAIWKEVGESDFPGGNPVRHDSTIIAISSALILASLRVDNDTDLVLFSDAEDEVVAGFAVEARQSEVGMGGGGGARPDGEHLDTNYRTCTYDIKEDVEEGTLAGDEELIVDEDAEEDWGKDTAVRAIDTKTEELELDEVELELEIDVLADLCLLVEPWMSFDNIKITNFAISNSLLDGTSASGEGVASDNQI</sequence>
<gene>
    <name evidence="1" type="ORF">RCO7_14292</name>
</gene>
<evidence type="ECO:0000313" key="1">
    <source>
        <dbReference type="EMBL" id="CZS93760.1"/>
    </source>
</evidence>
<accession>A0A1E1K773</accession>
<dbReference type="EMBL" id="FJUW01000007">
    <property type="protein sequence ID" value="CZS93760.1"/>
    <property type="molecule type" value="Genomic_DNA"/>
</dbReference>
<organism evidence="1 2">
    <name type="scientific">Rhynchosporium graminicola</name>
    <dbReference type="NCBI Taxonomy" id="2792576"/>
    <lineage>
        <taxon>Eukaryota</taxon>
        <taxon>Fungi</taxon>
        <taxon>Dikarya</taxon>
        <taxon>Ascomycota</taxon>
        <taxon>Pezizomycotina</taxon>
        <taxon>Leotiomycetes</taxon>
        <taxon>Helotiales</taxon>
        <taxon>Ploettnerulaceae</taxon>
        <taxon>Rhynchosporium</taxon>
    </lineage>
</organism>
<proteinExistence type="predicted"/>
<reference evidence="2" key="1">
    <citation type="submission" date="2016-03" db="EMBL/GenBank/DDBJ databases">
        <authorList>
            <person name="Ploux O."/>
        </authorList>
    </citation>
    <scope>NUCLEOTIDE SEQUENCE [LARGE SCALE GENOMIC DNA]</scope>
    <source>
        <strain evidence="2">UK7</strain>
    </source>
</reference>
<dbReference type="AlphaFoldDB" id="A0A1E1K773"/>
<keyword evidence="2" id="KW-1185">Reference proteome</keyword>
<dbReference type="Proteomes" id="UP000178129">
    <property type="component" value="Unassembled WGS sequence"/>
</dbReference>
<comment type="caution">
    <text evidence="1">The sequence shown here is derived from an EMBL/GenBank/DDBJ whole genome shotgun (WGS) entry which is preliminary data.</text>
</comment>